<reference evidence="12 13" key="1">
    <citation type="submission" date="2018-02" db="EMBL/GenBank/DDBJ databases">
        <title>The draft genome of Sphingobacterium sp. 5JN-11.</title>
        <authorList>
            <person name="Liu L."/>
            <person name="Li L."/>
            <person name="Liang L."/>
            <person name="Zhang X."/>
            <person name="Wang T."/>
        </authorList>
    </citation>
    <scope>NUCLEOTIDE SEQUENCE [LARGE SCALE GENOMIC DNA]</scope>
    <source>
        <strain evidence="12 13">5JN-11</strain>
    </source>
</reference>
<accession>A0A2S9J1J9</accession>
<proteinExistence type="inferred from homology"/>
<dbReference type="AlphaFoldDB" id="A0A2S9J1J9"/>
<keyword evidence="6 8" id="KW-0472">Membrane</keyword>
<dbReference type="GO" id="GO:0015344">
    <property type="term" value="F:siderophore uptake transmembrane transporter activity"/>
    <property type="evidence" value="ECO:0007669"/>
    <property type="project" value="TreeGrafter"/>
</dbReference>
<dbReference type="PROSITE" id="PS52016">
    <property type="entry name" value="TONB_DEPENDENT_REC_3"/>
    <property type="match status" value="1"/>
</dbReference>
<dbReference type="SUPFAM" id="SSF56935">
    <property type="entry name" value="Porins"/>
    <property type="match status" value="1"/>
</dbReference>
<dbReference type="Gene3D" id="2.170.130.10">
    <property type="entry name" value="TonB-dependent receptor, plug domain"/>
    <property type="match status" value="1"/>
</dbReference>
<keyword evidence="13" id="KW-1185">Reference proteome</keyword>
<dbReference type="Pfam" id="PF07715">
    <property type="entry name" value="Plug"/>
    <property type="match status" value="1"/>
</dbReference>
<evidence type="ECO:0000256" key="6">
    <source>
        <dbReference type="ARBA" id="ARBA00023136"/>
    </source>
</evidence>
<dbReference type="PANTHER" id="PTHR30069:SF57">
    <property type="entry name" value="TONB-DEPENDENT RECEPTOR"/>
    <property type="match status" value="1"/>
</dbReference>
<name>A0A2S9J1J9_9SPHI</name>
<feature type="domain" description="TonB-dependent receptor plug" evidence="11">
    <location>
        <begin position="121"/>
        <end position="227"/>
    </location>
</feature>
<sequence length="782" mass="86816">MTKRYNYKLFLLALLYIFPITLFSQTSLNGKVTGPDGSPIGQATVLVDGSGNATSTNEDGEFLLSDVSNGKMTIITRAVGYQTDRKTVQSGTNDVLHIILQEDNLNLNEVVVSATRYGLDRRDAPVVVNVLSPKLFNATQSVAMSETLNYQPGVRVENNCQNCGFSQVRLNGMEGAYSQILINSRSVFSALNSVYGLDQIPTSMIDRIEVVRSGGSALFGANAIAGTINIITKDPVENDWQVKSTNSLIDGSAWDNTIDFNTSTVTDDLLTGVTFYGMHRNREAWDANGDGFSEMTKLRNTTFGTKAFFKPSEYDKITVDLSVLNEFRRGGDRLEIAPHFTDITEQLQTNSFIGGATYDHYSRNWKHKISIYASAQKSTRDSYYGGLGGSRTRQDSVTAANAYGVTSDFAMVAGGQYTYTFAKDVLTAGVELTTNETNDDIPGYDRNIDQKTQGIGSYAQYEWKVADPLKLLMGARYDYTKVDGKYSLLQHHRTSDESFGTFSPRFTLLYDINPELQFRGGYARGFRAPQAFNEDMHVTSVAGEQVFVLMGQDLKTETSDAYTGSFNYTRNFGSTQASLLLEGFYTVLHNQFTNVRTSEEDAIILEEMRNGTGATVYGSNIELSIAPSSAVTFQAGGTIQRSKYKEEQIIFEAENPADDVATVRFLRTPNTYGYLNTNIKATKQFAVDVTGVYTGSMIAPHYQSDQTLLLKTTRDFMEMNLRLGYTLPIRKEFSVELFGGIQNMFNAFQKDFDSGPLRDSDYVYGPAKPRTFTFGIRIGHFH</sequence>
<dbReference type="RefSeq" id="WP_105717583.1">
    <property type="nucleotide sequence ID" value="NZ_PVBQ01000011.1"/>
</dbReference>
<evidence type="ECO:0000256" key="3">
    <source>
        <dbReference type="ARBA" id="ARBA00022452"/>
    </source>
</evidence>
<evidence type="ECO:0000256" key="7">
    <source>
        <dbReference type="ARBA" id="ARBA00023237"/>
    </source>
</evidence>
<evidence type="ECO:0000256" key="4">
    <source>
        <dbReference type="ARBA" id="ARBA00022692"/>
    </source>
</evidence>
<dbReference type="InterPro" id="IPR008969">
    <property type="entry name" value="CarboxyPept-like_regulatory"/>
</dbReference>
<comment type="similarity">
    <text evidence="8 9">Belongs to the TonB-dependent receptor family.</text>
</comment>
<dbReference type="GO" id="GO:0044718">
    <property type="term" value="P:siderophore transmembrane transport"/>
    <property type="evidence" value="ECO:0007669"/>
    <property type="project" value="TreeGrafter"/>
</dbReference>
<dbReference type="InterPro" id="IPR012910">
    <property type="entry name" value="Plug_dom"/>
</dbReference>
<dbReference type="SUPFAM" id="SSF49464">
    <property type="entry name" value="Carboxypeptidase regulatory domain-like"/>
    <property type="match status" value="1"/>
</dbReference>
<evidence type="ECO:0000256" key="2">
    <source>
        <dbReference type="ARBA" id="ARBA00022448"/>
    </source>
</evidence>
<evidence type="ECO:0000313" key="13">
    <source>
        <dbReference type="Proteomes" id="UP000239711"/>
    </source>
</evidence>
<keyword evidence="3 8" id="KW-1134">Transmembrane beta strand</keyword>
<dbReference type="PANTHER" id="PTHR30069">
    <property type="entry name" value="TONB-DEPENDENT OUTER MEMBRANE RECEPTOR"/>
    <property type="match status" value="1"/>
</dbReference>
<dbReference type="InterPro" id="IPR036942">
    <property type="entry name" value="Beta-barrel_TonB_sf"/>
</dbReference>
<dbReference type="InterPro" id="IPR039426">
    <property type="entry name" value="TonB-dep_rcpt-like"/>
</dbReference>
<keyword evidence="2 8" id="KW-0813">Transport</keyword>
<evidence type="ECO:0000256" key="5">
    <source>
        <dbReference type="ARBA" id="ARBA00023077"/>
    </source>
</evidence>
<keyword evidence="12" id="KW-0675">Receptor</keyword>
<comment type="caution">
    <text evidence="12">The sequence shown here is derived from an EMBL/GenBank/DDBJ whole genome shotgun (WGS) entry which is preliminary data.</text>
</comment>
<keyword evidence="5 9" id="KW-0798">TonB box</keyword>
<feature type="domain" description="TonB-dependent receptor-like beta-barrel" evidence="10">
    <location>
        <begin position="325"/>
        <end position="743"/>
    </location>
</feature>
<gene>
    <name evidence="12" type="ORF">C5745_13700</name>
</gene>
<keyword evidence="4 8" id="KW-0812">Transmembrane</keyword>
<dbReference type="Pfam" id="PF13715">
    <property type="entry name" value="CarbopepD_reg_2"/>
    <property type="match status" value="1"/>
</dbReference>
<evidence type="ECO:0000256" key="9">
    <source>
        <dbReference type="RuleBase" id="RU003357"/>
    </source>
</evidence>
<evidence type="ECO:0000256" key="8">
    <source>
        <dbReference type="PROSITE-ProRule" id="PRU01360"/>
    </source>
</evidence>
<dbReference type="Gene3D" id="2.60.40.1120">
    <property type="entry name" value="Carboxypeptidase-like, regulatory domain"/>
    <property type="match status" value="1"/>
</dbReference>
<evidence type="ECO:0000259" key="10">
    <source>
        <dbReference type="Pfam" id="PF00593"/>
    </source>
</evidence>
<protein>
    <submittedName>
        <fullName evidence="12">TonB-dependent receptor</fullName>
    </submittedName>
</protein>
<evidence type="ECO:0000313" key="12">
    <source>
        <dbReference type="EMBL" id="PRD46661.1"/>
    </source>
</evidence>
<dbReference type="InterPro" id="IPR000531">
    <property type="entry name" value="Beta-barrel_TonB"/>
</dbReference>
<dbReference type="InterPro" id="IPR037066">
    <property type="entry name" value="Plug_dom_sf"/>
</dbReference>
<dbReference type="Gene3D" id="2.40.170.20">
    <property type="entry name" value="TonB-dependent receptor, beta-barrel domain"/>
    <property type="match status" value="1"/>
</dbReference>
<organism evidence="12 13">
    <name type="scientific">Sphingobacterium haloxyli</name>
    <dbReference type="NCBI Taxonomy" id="2100533"/>
    <lineage>
        <taxon>Bacteria</taxon>
        <taxon>Pseudomonadati</taxon>
        <taxon>Bacteroidota</taxon>
        <taxon>Sphingobacteriia</taxon>
        <taxon>Sphingobacteriales</taxon>
        <taxon>Sphingobacteriaceae</taxon>
        <taxon>Sphingobacterium</taxon>
    </lineage>
</organism>
<dbReference type="GO" id="GO:0009279">
    <property type="term" value="C:cell outer membrane"/>
    <property type="evidence" value="ECO:0007669"/>
    <property type="project" value="UniProtKB-SubCell"/>
</dbReference>
<keyword evidence="7 8" id="KW-0998">Cell outer membrane</keyword>
<evidence type="ECO:0000256" key="1">
    <source>
        <dbReference type="ARBA" id="ARBA00004571"/>
    </source>
</evidence>
<comment type="subcellular location">
    <subcellularLocation>
        <location evidence="1 8">Cell outer membrane</location>
        <topology evidence="1 8">Multi-pass membrane protein</topology>
    </subcellularLocation>
</comment>
<dbReference type="OrthoDB" id="9760333at2"/>
<dbReference type="Proteomes" id="UP000239711">
    <property type="component" value="Unassembled WGS sequence"/>
</dbReference>
<dbReference type="EMBL" id="PVBQ01000011">
    <property type="protein sequence ID" value="PRD46661.1"/>
    <property type="molecule type" value="Genomic_DNA"/>
</dbReference>
<evidence type="ECO:0000259" key="11">
    <source>
        <dbReference type="Pfam" id="PF07715"/>
    </source>
</evidence>
<dbReference type="Pfam" id="PF00593">
    <property type="entry name" value="TonB_dep_Rec_b-barrel"/>
    <property type="match status" value="1"/>
</dbReference>